<dbReference type="GO" id="GO:0016020">
    <property type="term" value="C:membrane"/>
    <property type="evidence" value="ECO:0007669"/>
    <property type="project" value="UniProtKB-SubCell"/>
</dbReference>
<feature type="transmembrane region" description="Helical" evidence="7">
    <location>
        <begin position="37"/>
        <end position="56"/>
    </location>
</feature>
<name>A0A840TX96_9BACT</name>
<evidence type="ECO:0000256" key="7">
    <source>
        <dbReference type="SAM" id="Phobius"/>
    </source>
</evidence>
<evidence type="ECO:0000256" key="5">
    <source>
        <dbReference type="ARBA" id="ARBA00023136"/>
    </source>
</evidence>
<evidence type="ECO:0000256" key="2">
    <source>
        <dbReference type="ARBA" id="ARBA00022692"/>
    </source>
</evidence>
<sequence length="190" mass="21947">MVTLHMLLAILIVFVLLYLLLASYAEQLTSLFPKGNMRLNRLILINLGFSLIQLIMGTQVREEMDHVIARLGYLARFEWIENLNFLFYVHRSFSILILVVGFILFYQVYRQKASPQLVRKLVAINLLIIVLEIATGVSMAYFGVPAFSQPIHLLMSILLMGVQFIVWVVVNAEWLFKKWTSPKYLQSVIP</sequence>
<dbReference type="EMBL" id="JACHGF010000004">
    <property type="protein sequence ID" value="MBB5284828.1"/>
    <property type="molecule type" value="Genomic_DNA"/>
</dbReference>
<accession>A0A840TX96</accession>
<protein>
    <submittedName>
        <fullName evidence="8">Heme A synthase</fullName>
    </submittedName>
</protein>
<evidence type="ECO:0000256" key="3">
    <source>
        <dbReference type="ARBA" id="ARBA00022989"/>
    </source>
</evidence>
<evidence type="ECO:0000256" key="4">
    <source>
        <dbReference type="ARBA" id="ARBA00023133"/>
    </source>
</evidence>
<feature type="transmembrane region" description="Helical" evidence="7">
    <location>
        <begin position="121"/>
        <end position="144"/>
    </location>
</feature>
<evidence type="ECO:0000313" key="9">
    <source>
        <dbReference type="Proteomes" id="UP000557307"/>
    </source>
</evidence>
<keyword evidence="4" id="KW-0350">Heme biosynthesis</keyword>
<keyword evidence="9" id="KW-1185">Reference proteome</keyword>
<comment type="pathway">
    <text evidence="6">Porphyrin-containing compound metabolism.</text>
</comment>
<dbReference type="Pfam" id="PF02628">
    <property type="entry name" value="COX15-CtaA"/>
    <property type="match status" value="1"/>
</dbReference>
<evidence type="ECO:0000313" key="8">
    <source>
        <dbReference type="EMBL" id="MBB5284828.1"/>
    </source>
</evidence>
<feature type="transmembrane region" description="Helical" evidence="7">
    <location>
        <begin position="85"/>
        <end position="109"/>
    </location>
</feature>
<gene>
    <name evidence="8" type="ORF">HNQ92_002976</name>
</gene>
<comment type="subcellular location">
    <subcellularLocation>
        <location evidence="1">Membrane</location>
        <topology evidence="1">Multi-pass membrane protein</topology>
    </subcellularLocation>
</comment>
<proteinExistence type="predicted"/>
<evidence type="ECO:0000256" key="6">
    <source>
        <dbReference type="ARBA" id="ARBA00023444"/>
    </source>
</evidence>
<dbReference type="InterPro" id="IPR003780">
    <property type="entry name" value="COX15/CtaA_fam"/>
</dbReference>
<keyword evidence="2 7" id="KW-0812">Transmembrane</keyword>
<dbReference type="Proteomes" id="UP000557307">
    <property type="component" value="Unassembled WGS sequence"/>
</dbReference>
<feature type="transmembrane region" description="Helical" evidence="7">
    <location>
        <begin position="150"/>
        <end position="170"/>
    </location>
</feature>
<keyword evidence="3 7" id="KW-1133">Transmembrane helix</keyword>
<dbReference type="GO" id="GO:0006784">
    <property type="term" value="P:heme A biosynthetic process"/>
    <property type="evidence" value="ECO:0007669"/>
    <property type="project" value="InterPro"/>
</dbReference>
<dbReference type="AlphaFoldDB" id="A0A840TX96"/>
<organism evidence="8 9">
    <name type="scientific">Rhabdobacter roseus</name>
    <dbReference type="NCBI Taxonomy" id="1655419"/>
    <lineage>
        <taxon>Bacteria</taxon>
        <taxon>Pseudomonadati</taxon>
        <taxon>Bacteroidota</taxon>
        <taxon>Cytophagia</taxon>
        <taxon>Cytophagales</taxon>
        <taxon>Cytophagaceae</taxon>
        <taxon>Rhabdobacter</taxon>
    </lineage>
</organism>
<evidence type="ECO:0000256" key="1">
    <source>
        <dbReference type="ARBA" id="ARBA00004141"/>
    </source>
</evidence>
<comment type="caution">
    <text evidence="8">The sequence shown here is derived from an EMBL/GenBank/DDBJ whole genome shotgun (WGS) entry which is preliminary data.</text>
</comment>
<keyword evidence="5 7" id="KW-0472">Membrane</keyword>
<reference evidence="8 9" key="1">
    <citation type="submission" date="2020-08" db="EMBL/GenBank/DDBJ databases">
        <title>Genomic Encyclopedia of Type Strains, Phase IV (KMG-IV): sequencing the most valuable type-strain genomes for metagenomic binning, comparative biology and taxonomic classification.</title>
        <authorList>
            <person name="Goeker M."/>
        </authorList>
    </citation>
    <scope>NUCLEOTIDE SEQUENCE [LARGE SCALE GENOMIC DNA]</scope>
    <source>
        <strain evidence="8 9">DSM 105074</strain>
    </source>
</reference>
<feature type="transmembrane region" description="Helical" evidence="7">
    <location>
        <begin position="6"/>
        <end position="25"/>
    </location>
</feature>